<name>A0ABS3KMF1_9PROT</name>
<dbReference type="Gene3D" id="1.20.1530.20">
    <property type="match status" value="1"/>
</dbReference>
<dbReference type="EMBL" id="JACTNG010000002">
    <property type="protein sequence ID" value="MBO1078626.1"/>
    <property type="molecule type" value="Genomic_DNA"/>
</dbReference>
<dbReference type="InterPro" id="IPR006153">
    <property type="entry name" value="Cation/H_exchanger_TM"/>
</dbReference>
<keyword evidence="10" id="KW-1185">Reference proteome</keyword>
<proteinExistence type="predicted"/>
<keyword evidence="5" id="KW-0406">Ion transport</keyword>
<evidence type="ECO:0000313" key="10">
    <source>
        <dbReference type="Proteomes" id="UP001518989"/>
    </source>
</evidence>
<evidence type="ECO:0000256" key="5">
    <source>
        <dbReference type="ARBA" id="ARBA00023065"/>
    </source>
</evidence>
<comment type="caution">
    <text evidence="9">The sequence shown here is derived from an EMBL/GenBank/DDBJ whole genome shotgun (WGS) entry which is preliminary data.</text>
</comment>
<keyword evidence="4 7" id="KW-1133">Transmembrane helix</keyword>
<dbReference type="InterPro" id="IPR038770">
    <property type="entry name" value="Na+/solute_symporter_sf"/>
</dbReference>
<keyword evidence="3 7" id="KW-0812">Transmembrane</keyword>
<dbReference type="Proteomes" id="UP001518989">
    <property type="component" value="Unassembled WGS sequence"/>
</dbReference>
<dbReference type="RefSeq" id="WP_207416039.1">
    <property type="nucleotide sequence ID" value="NZ_CP061178.1"/>
</dbReference>
<keyword evidence="2" id="KW-0813">Transport</keyword>
<evidence type="ECO:0000259" key="8">
    <source>
        <dbReference type="Pfam" id="PF00999"/>
    </source>
</evidence>
<feature type="transmembrane region" description="Helical" evidence="7">
    <location>
        <begin position="104"/>
        <end position="126"/>
    </location>
</feature>
<feature type="transmembrane region" description="Helical" evidence="7">
    <location>
        <begin position="344"/>
        <end position="365"/>
    </location>
</feature>
<dbReference type="InterPro" id="IPR050794">
    <property type="entry name" value="CPA2_transporter"/>
</dbReference>
<feature type="domain" description="Cation/H+ exchanger transmembrane" evidence="8">
    <location>
        <begin position="14"/>
        <end position="395"/>
    </location>
</feature>
<evidence type="ECO:0000256" key="1">
    <source>
        <dbReference type="ARBA" id="ARBA00004141"/>
    </source>
</evidence>
<protein>
    <submittedName>
        <fullName evidence="9">Cation:proton antiporter</fullName>
    </submittedName>
</protein>
<evidence type="ECO:0000313" key="9">
    <source>
        <dbReference type="EMBL" id="MBO1078626.1"/>
    </source>
</evidence>
<feature type="transmembrane region" description="Helical" evidence="7">
    <location>
        <begin position="310"/>
        <end position="332"/>
    </location>
</feature>
<evidence type="ECO:0000256" key="3">
    <source>
        <dbReference type="ARBA" id="ARBA00022692"/>
    </source>
</evidence>
<accession>A0ABS3KMF1</accession>
<comment type="subcellular location">
    <subcellularLocation>
        <location evidence="1">Membrane</location>
        <topology evidence="1">Multi-pass membrane protein</topology>
    </subcellularLocation>
</comment>
<feature type="transmembrane region" description="Helical" evidence="7">
    <location>
        <begin position="285"/>
        <end position="304"/>
    </location>
</feature>
<feature type="transmembrane region" description="Helical" evidence="7">
    <location>
        <begin position="200"/>
        <end position="220"/>
    </location>
</feature>
<feature type="transmembrane region" description="Helical" evidence="7">
    <location>
        <begin position="138"/>
        <end position="160"/>
    </location>
</feature>
<dbReference type="Pfam" id="PF00999">
    <property type="entry name" value="Na_H_Exchanger"/>
    <property type="match status" value="1"/>
</dbReference>
<dbReference type="PANTHER" id="PTHR32468:SF0">
    <property type="entry name" value="K(+)_H(+) ANTIPORTER 1"/>
    <property type="match status" value="1"/>
</dbReference>
<evidence type="ECO:0000256" key="6">
    <source>
        <dbReference type="ARBA" id="ARBA00023136"/>
    </source>
</evidence>
<feature type="transmembrane region" description="Helical" evidence="7">
    <location>
        <begin position="61"/>
        <end position="83"/>
    </location>
</feature>
<sequence length="432" mass="43678">MTPKTALLLVTLLLVVGPWLLWRVPAIRRVAPLAVVQIVAGLLLGPTLFGRLAPEASAAVFSPWVLSALNGLSGIGVALYVFCSGLHLDTAGLRDSARRLGPMAAGSMGLPLLLGLGAGFWIAAAWPEAMGARGDRVGFAISVAICVAVTALPVLAAILRELNMIQGRLGQTALALAALNDMALWLAIAALLALARGSAAHSLLVAALSLAWIAAMALVARPLLARLAARSVGPDTVLVAALGTAFASAALAEAIDLGLIIGAFGAGVAMPAAWRVALLARIEPLTAAVLLPFFFVSTGLRATIDPGSGAFLGMLALVTLATVLGKVAGTALPARAAGEPWPEALALGALMQTKGLMEVVVLAVLLDAGLIGAPVFSALVAMAVVCTLATAPLLRLALRPWRSLPHAGLVARGGSVYADGDGQAGTAGGERR</sequence>
<gene>
    <name evidence="9" type="ORF">IAI61_06255</name>
</gene>
<feature type="transmembrane region" description="Helical" evidence="7">
    <location>
        <begin position="371"/>
        <end position="394"/>
    </location>
</feature>
<feature type="transmembrane region" description="Helical" evidence="7">
    <location>
        <begin position="6"/>
        <end position="24"/>
    </location>
</feature>
<reference evidence="9 10" key="1">
    <citation type="submission" date="2020-09" db="EMBL/GenBank/DDBJ databases">
        <title>Roseomonas.</title>
        <authorList>
            <person name="Zhu W."/>
        </authorList>
    </citation>
    <scope>NUCLEOTIDE SEQUENCE [LARGE SCALE GENOMIC DNA]</scope>
    <source>
        <strain evidence="9 10">573</strain>
    </source>
</reference>
<evidence type="ECO:0000256" key="7">
    <source>
        <dbReference type="SAM" id="Phobius"/>
    </source>
</evidence>
<evidence type="ECO:0000256" key="2">
    <source>
        <dbReference type="ARBA" id="ARBA00022448"/>
    </source>
</evidence>
<keyword evidence="6 7" id="KW-0472">Membrane</keyword>
<feature type="transmembrane region" description="Helical" evidence="7">
    <location>
        <begin position="172"/>
        <end position="194"/>
    </location>
</feature>
<dbReference type="PANTHER" id="PTHR32468">
    <property type="entry name" value="CATION/H + ANTIPORTER"/>
    <property type="match status" value="1"/>
</dbReference>
<evidence type="ECO:0000256" key="4">
    <source>
        <dbReference type="ARBA" id="ARBA00022989"/>
    </source>
</evidence>
<feature type="transmembrane region" description="Helical" evidence="7">
    <location>
        <begin position="31"/>
        <end position="49"/>
    </location>
</feature>
<organism evidence="9 10">
    <name type="scientific">Roseomonas haemaphysalidis</name>
    <dbReference type="NCBI Taxonomy" id="2768162"/>
    <lineage>
        <taxon>Bacteria</taxon>
        <taxon>Pseudomonadati</taxon>
        <taxon>Pseudomonadota</taxon>
        <taxon>Alphaproteobacteria</taxon>
        <taxon>Acetobacterales</taxon>
        <taxon>Roseomonadaceae</taxon>
        <taxon>Roseomonas</taxon>
    </lineage>
</organism>